<dbReference type="AlphaFoldDB" id="A0A6B8M4J4"/>
<dbReference type="Proteomes" id="UP000422569">
    <property type="component" value="Chromosome"/>
</dbReference>
<evidence type="ECO:0000313" key="2">
    <source>
        <dbReference type="EMBL" id="QGM97245.1"/>
    </source>
</evidence>
<name>A0A6B8M4J4_9HYPH</name>
<keyword evidence="2" id="KW-0378">Hydrolase</keyword>
<dbReference type="RefSeq" id="WP_026016420.1">
    <property type="nucleotide sequence ID" value="NZ_CP044331.1"/>
</dbReference>
<keyword evidence="2" id="KW-0540">Nuclease</keyword>
<dbReference type="SUPFAM" id="SSF52980">
    <property type="entry name" value="Restriction endonuclease-like"/>
    <property type="match status" value="1"/>
</dbReference>
<accession>A0A6B8M4J4</accession>
<evidence type="ECO:0000259" key="1">
    <source>
        <dbReference type="Pfam" id="PF04471"/>
    </source>
</evidence>
<reference evidence="2 3" key="1">
    <citation type="submission" date="2019-09" db="EMBL/GenBank/DDBJ databases">
        <title>Isolation and complete genome sequencing of Methylocystis species.</title>
        <authorList>
            <person name="Rumah B.L."/>
            <person name="Stead C.E."/>
            <person name="Stevens B.C."/>
            <person name="Minton N.P."/>
            <person name="Grosse-Honebrink A."/>
            <person name="Zhang Y."/>
        </authorList>
    </citation>
    <scope>NUCLEOTIDE SEQUENCE [LARGE SCALE GENOMIC DNA]</scope>
    <source>
        <strain evidence="2 3">BRCS2</strain>
    </source>
</reference>
<keyword evidence="3" id="KW-1185">Reference proteome</keyword>
<feature type="domain" description="Restriction endonuclease type IV Mrr" evidence="1">
    <location>
        <begin position="10"/>
        <end position="121"/>
    </location>
</feature>
<organism evidence="2 3">
    <name type="scientific">Methylocystis parvus</name>
    <dbReference type="NCBI Taxonomy" id="134"/>
    <lineage>
        <taxon>Bacteria</taxon>
        <taxon>Pseudomonadati</taxon>
        <taxon>Pseudomonadota</taxon>
        <taxon>Alphaproteobacteria</taxon>
        <taxon>Hyphomicrobiales</taxon>
        <taxon>Methylocystaceae</taxon>
        <taxon>Methylocystis</taxon>
    </lineage>
</organism>
<dbReference type="InterPro" id="IPR011335">
    <property type="entry name" value="Restrct_endonuc-II-like"/>
</dbReference>
<dbReference type="GO" id="GO:0009307">
    <property type="term" value="P:DNA restriction-modification system"/>
    <property type="evidence" value="ECO:0007669"/>
    <property type="project" value="InterPro"/>
</dbReference>
<dbReference type="Pfam" id="PF04471">
    <property type="entry name" value="Mrr_cat"/>
    <property type="match status" value="1"/>
</dbReference>
<protein>
    <submittedName>
        <fullName evidence="2">Restriction endonuclease</fullName>
    </submittedName>
</protein>
<dbReference type="EMBL" id="CP044331">
    <property type="protein sequence ID" value="QGM97245.1"/>
    <property type="molecule type" value="Genomic_DNA"/>
</dbReference>
<proteinExistence type="predicted"/>
<dbReference type="GO" id="GO:0003677">
    <property type="term" value="F:DNA binding"/>
    <property type="evidence" value="ECO:0007669"/>
    <property type="project" value="InterPro"/>
</dbReference>
<sequence length="317" mass="35217">MTARRRQDPEWRGFERLIARIEADAGPAGIVVRSPDRIKCRVTGRLREVDASIRTRAGTSEILITVECRRRSKKQDVTWIEQLAAKRQAIGADRTIAVSASGFSPEAEAVALQHSISLRRASEFSVADINQLLKLDFVIFWHKACALAGVGIRTFRPDESGTTPPDEFDFALPENTDLFASIFRNTDNGSTWSLNDVWQEVQAALNPFGDIAKGAPPIIRTARVPYSGNVVIHHGGDTHLLGHVFLGVALWIEPEMVPLEDAQRVEYGSSEAPAIQRVEFASQRTLPRDWHISLQMPKDSTDIADLRTGGNWPDSEE</sequence>
<evidence type="ECO:0000313" key="3">
    <source>
        <dbReference type="Proteomes" id="UP000422569"/>
    </source>
</evidence>
<dbReference type="GO" id="GO:0004519">
    <property type="term" value="F:endonuclease activity"/>
    <property type="evidence" value="ECO:0007669"/>
    <property type="project" value="UniProtKB-KW"/>
</dbReference>
<gene>
    <name evidence="2" type="ORF">F7D14_07005</name>
</gene>
<dbReference type="KEGG" id="mpar:F7D14_07005"/>
<dbReference type="InterPro" id="IPR007560">
    <property type="entry name" value="Restrct_endonuc_IV_Mrr"/>
</dbReference>
<keyword evidence="2" id="KW-0255">Endonuclease</keyword>